<organism evidence="2 3">
    <name type="scientific">Candidatus Defluviibacterium haderslevense</name>
    <dbReference type="NCBI Taxonomy" id="2981993"/>
    <lineage>
        <taxon>Bacteria</taxon>
        <taxon>Pseudomonadati</taxon>
        <taxon>Bacteroidota</taxon>
        <taxon>Saprospiria</taxon>
        <taxon>Saprospirales</taxon>
        <taxon>Saprospiraceae</taxon>
        <taxon>Candidatus Defluviibacterium</taxon>
    </lineage>
</organism>
<dbReference type="EMBL" id="JADKFW010000021">
    <property type="protein sequence ID" value="MBK9719571.1"/>
    <property type="molecule type" value="Genomic_DNA"/>
</dbReference>
<reference evidence="2 3" key="1">
    <citation type="submission" date="2020-10" db="EMBL/GenBank/DDBJ databases">
        <title>Connecting structure to function with the recovery of over 1000 high-quality activated sludge metagenome-assembled genomes encoding full-length rRNA genes using long-read sequencing.</title>
        <authorList>
            <person name="Singleton C.M."/>
            <person name="Petriglieri F."/>
            <person name="Kristensen J.M."/>
            <person name="Kirkegaard R.H."/>
            <person name="Michaelsen T.Y."/>
            <person name="Andersen M.H."/>
            <person name="Karst S.M."/>
            <person name="Dueholm M.S."/>
            <person name="Nielsen P.H."/>
            <person name="Albertsen M."/>
        </authorList>
    </citation>
    <scope>NUCLEOTIDE SEQUENCE [LARGE SCALE GENOMIC DNA]</scope>
    <source>
        <strain evidence="2">Ribe_18-Q3-R11-54_BAT3C.373</strain>
    </source>
</reference>
<sequence length="95" mass="11457">MKIILLISVFAIFVFFNLFIRIRTLKYYKTLVQKRIQFNFKQMFNKQLWNEEVLSKYPQDQQLLNHFRKHILVTGGVFISIIFIVGITLSFILLK</sequence>
<name>A0A9D7SDV5_9BACT</name>
<evidence type="ECO:0000313" key="2">
    <source>
        <dbReference type="EMBL" id="MBK9719571.1"/>
    </source>
</evidence>
<protein>
    <submittedName>
        <fullName evidence="2">Uncharacterized protein</fullName>
    </submittedName>
</protein>
<keyword evidence="1" id="KW-0472">Membrane</keyword>
<keyword evidence="1" id="KW-0812">Transmembrane</keyword>
<keyword evidence="1" id="KW-1133">Transmembrane helix</keyword>
<comment type="caution">
    <text evidence="2">The sequence shown here is derived from an EMBL/GenBank/DDBJ whole genome shotgun (WGS) entry which is preliminary data.</text>
</comment>
<feature type="transmembrane region" description="Helical" evidence="1">
    <location>
        <begin position="6"/>
        <end position="25"/>
    </location>
</feature>
<proteinExistence type="predicted"/>
<feature type="transmembrane region" description="Helical" evidence="1">
    <location>
        <begin position="71"/>
        <end position="94"/>
    </location>
</feature>
<dbReference type="Proteomes" id="UP000808349">
    <property type="component" value="Unassembled WGS sequence"/>
</dbReference>
<accession>A0A9D7SDV5</accession>
<evidence type="ECO:0000313" key="3">
    <source>
        <dbReference type="Proteomes" id="UP000808349"/>
    </source>
</evidence>
<dbReference type="AlphaFoldDB" id="A0A9D7SDV5"/>
<gene>
    <name evidence="2" type="ORF">IPO85_19050</name>
</gene>
<evidence type="ECO:0000256" key="1">
    <source>
        <dbReference type="SAM" id="Phobius"/>
    </source>
</evidence>